<dbReference type="GO" id="GO:0016787">
    <property type="term" value="F:hydrolase activity"/>
    <property type="evidence" value="ECO:0007669"/>
    <property type="project" value="UniProtKB-KW"/>
</dbReference>
<dbReference type="Pfam" id="PF07717">
    <property type="entry name" value="OB_NTP_bind"/>
    <property type="match status" value="1"/>
</dbReference>
<feature type="compositionally biased region" description="Polar residues" evidence="11">
    <location>
        <begin position="2279"/>
        <end position="2300"/>
    </location>
</feature>
<feature type="region of interest" description="Disordered" evidence="11">
    <location>
        <begin position="999"/>
        <end position="1064"/>
    </location>
</feature>
<keyword evidence="12" id="KW-0472">Membrane</keyword>
<dbReference type="VEuPathDB" id="VectorBase:AALB20_028876"/>
<feature type="compositionally biased region" description="Low complexity" evidence="11">
    <location>
        <begin position="2219"/>
        <end position="2234"/>
    </location>
</feature>
<feature type="region of interest" description="Disordered" evidence="11">
    <location>
        <begin position="2063"/>
        <end position="2090"/>
    </location>
</feature>
<keyword evidence="7" id="KW-0067">ATP-binding</keyword>
<evidence type="ECO:0000256" key="5">
    <source>
        <dbReference type="ARBA" id="ARBA00022801"/>
    </source>
</evidence>
<dbReference type="Gene3D" id="3.40.50.300">
    <property type="entry name" value="P-loop containing nucleotide triphosphate hydrolases"/>
    <property type="match status" value="3"/>
</dbReference>
<feature type="compositionally biased region" description="Polar residues" evidence="11">
    <location>
        <begin position="195"/>
        <end position="204"/>
    </location>
</feature>
<evidence type="ECO:0000256" key="1">
    <source>
        <dbReference type="ARBA" id="ARBA00008792"/>
    </source>
</evidence>
<dbReference type="GO" id="GO:0005730">
    <property type="term" value="C:nucleolus"/>
    <property type="evidence" value="ECO:0007669"/>
    <property type="project" value="TreeGrafter"/>
</dbReference>
<feature type="compositionally biased region" description="Low complexity" evidence="11">
    <location>
        <begin position="139"/>
        <end position="170"/>
    </location>
</feature>
<keyword evidence="5" id="KW-0378">Hydrolase</keyword>
<comment type="similarity">
    <text evidence="2">Belongs to the cytospin-A family.</text>
</comment>
<feature type="region of interest" description="Disordered" evidence="11">
    <location>
        <begin position="1713"/>
        <end position="1736"/>
    </location>
</feature>
<dbReference type="InterPro" id="IPR002464">
    <property type="entry name" value="DNA/RNA_helicase_DEAH_CS"/>
</dbReference>
<dbReference type="Gene3D" id="1.10.418.10">
    <property type="entry name" value="Calponin-like domain"/>
    <property type="match status" value="1"/>
</dbReference>
<evidence type="ECO:0000256" key="10">
    <source>
        <dbReference type="SAM" id="Coils"/>
    </source>
</evidence>
<dbReference type="VEuPathDB" id="VectorBase:AALB20_027074"/>
<organism evidence="13 14">
    <name type="scientific">Anopheles albimanus</name>
    <name type="common">New world malaria mosquito</name>
    <dbReference type="NCBI Taxonomy" id="7167"/>
    <lineage>
        <taxon>Eukaryota</taxon>
        <taxon>Metazoa</taxon>
        <taxon>Ecdysozoa</taxon>
        <taxon>Arthropoda</taxon>
        <taxon>Hexapoda</taxon>
        <taxon>Insecta</taxon>
        <taxon>Pterygota</taxon>
        <taxon>Neoptera</taxon>
        <taxon>Endopterygota</taxon>
        <taxon>Diptera</taxon>
        <taxon>Nematocera</taxon>
        <taxon>Culicoidea</taxon>
        <taxon>Culicidae</taxon>
        <taxon>Anophelinae</taxon>
        <taxon>Anopheles</taxon>
    </lineage>
</organism>
<feature type="transmembrane region" description="Helical" evidence="12">
    <location>
        <begin position="1198"/>
        <end position="1219"/>
    </location>
</feature>
<dbReference type="FunFam" id="3.40.50.300:FF:000637">
    <property type="entry name" value="ATP-dependent RNA helicase DHX37/DHR1"/>
    <property type="match status" value="1"/>
</dbReference>
<dbReference type="CDD" id="cd17982">
    <property type="entry name" value="DEXHc_DHX37"/>
    <property type="match status" value="1"/>
</dbReference>
<feature type="compositionally biased region" description="Low complexity" evidence="11">
    <location>
        <begin position="946"/>
        <end position="960"/>
    </location>
</feature>
<feature type="region of interest" description="Disordered" evidence="11">
    <location>
        <begin position="3014"/>
        <end position="3050"/>
    </location>
</feature>
<dbReference type="PANTHER" id="PTHR18934:SF99">
    <property type="entry name" value="ATP-DEPENDENT RNA HELICASE DHX37-RELATED"/>
    <property type="match status" value="1"/>
</dbReference>
<feature type="compositionally biased region" description="Polar residues" evidence="11">
    <location>
        <begin position="904"/>
        <end position="922"/>
    </location>
</feature>
<dbReference type="Proteomes" id="UP000069272">
    <property type="component" value="Chromosome 2R"/>
</dbReference>
<dbReference type="PROSITE" id="PS51192">
    <property type="entry name" value="HELICASE_ATP_BIND_1"/>
    <property type="match status" value="1"/>
</dbReference>
<dbReference type="Pfam" id="PF00270">
    <property type="entry name" value="DEAD"/>
    <property type="match status" value="1"/>
</dbReference>
<evidence type="ECO:0000256" key="9">
    <source>
        <dbReference type="ARBA" id="ARBA00047984"/>
    </source>
</evidence>
<dbReference type="PROSITE" id="PS50021">
    <property type="entry name" value="CH"/>
    <property type="match status" value="1"/>
</dbReference>
<feature type="compositionally biased region" description="Acidic residues" evidence="11">
    <location>
        <begin position="3025"/>
        <end position="3048"/>
    </location>
</feature>
<feature type="compositionally biased region" description="Polar residues" evidence="11">
    <location>
        <begin position="311"/>
        <end position="320"/>
    </location>
</feature>
<dbReference type="GO" id="GO:0003723">
    <property type="term" value="F:RNA binding"/>
    <property type="evidence" value="ECO:0007669"/>
    <property type="project" value="TreeGrafter"/>
</dbReference>
<feature type="compositionally biased region" description="Polar residues" evidence="11">
    <location>
        <begin position="2235"/>
        <end position="2252"/>
    </location>
</feature>
<dbReference type="CDD" id="cd18791">
    <property type="entry name" value="SF2_C_RHA"/>
    <property type="match status" value="1"/>
</dbReference>
<dbReference type="Pfam" id="PF00307">
    <property type="entry name" value="CH"/>
    <property type="match status" value="1"/>
</dbReference>
<feature type="region of interest" description="Disordered" evidence="11">
    <location>
        <begin position="2579"/>
        <end position="2678"/>
    </location>
</feature>
<evidence type="ECO:0000256" key="3">
    <source>
        <dbReference type="ARBA" id="ARBA00012552"/>
    </source>
</evidence>
<dbReference type="InterPro" id="IPR001650">
    <property type="entry name" value="Helicase_C-like"/>
</dbReference>
<feature type="region of interest" description="Disordered" evidence="11">
    <location>
        <begin position="677"/>
        <end position="728"/>
    </location>
</feature>
<feature type="transmembrane region" description="Helical" evidence="12">
    <location>
        <begin position="1097"/>
        <end position="1118"/>
    </location>
</feature>
<feature type="compositionally biased region" description="Basic residues" evidence="11">
    <location>
        <begin position="435"/>
        <end position="444"/>
    </location>
</feature>
<keyword evidence="4" id="KW-0547">Nucleotide-binding</keyword>
<feature type="compositionally biased region" description="Acidic residues" evidence="11">
    <location>
        <begin position="1714"/>
        <end position="1724"/>
    </location>
</feature>
<evidence type="ECO:0000256" key="6">
    <source>
        <dbReference type="ARBA" id="ARBA00022806"/>
    </source>
</evidence>
<feature type="coiled-coil region" evidence="10">
    <location>
        <begin position="1247"/>
        <end position="1274"/>
    </location>
</feature>
<dbReference type="SMART" id="SM00490">
    <property type="entry name" value="HELICc"/>
    <property type="match status" value="1"/>
</dbReference>
<dbReference type="PROSITE" id="PS51194">
    <property type="entry name" value="HELICASE_CTER"/>
    <property type="match status" value="1"/>
</dbReference>
<dbReference type="InterPro" id="IPR011709">
    <property type="entry name" value="DEAD-box_helicase_OB_fold"/>
</dbReference>
<sequence length="3643" mass="401727">MSSLKQKIRNVFSWQHDDYKLTEPPVEAAPSASNDANLANGGNRGSRFLKGSSAKPTNVPLKGVGNRTAKINKKRLNQINIARNSSITSAQLNAAVPLVNIRRAPSDRSVLSEIDREIVSKSNQYRTPTRPITVAAIPASSVSGRSSTSTKASSRGSSIAPSSLTSASQSGPIILRKAPPAPVGKLGAAPERSLFRSQPKPSRSNSEEQRKSITRKPLLSGFGRQRGQGPSGAKHSSQTQRSSSPTGGSNGGGGGGGGGPGTGGAGYALGGTGGGTGASGALSANGGGITGGGAGGLLKSAASVSSLEYTVVSSKPQSRGGQRFNGSKERLDHSGHNHNQLQHHHHHHHHHPQQQQQQGHQHSRTASAHMAQHASGGIIGMATASSTNHLNKFPPGGDGPVNERAVDAGNSLSSSMEQLTAISFAGPERTVQKAPKAHHHHHHQQSSPNRLAELQVHLEKLQTENRQLEEKVHEMSSCQEELLLLRDEIVRLKTSHEQSNSELHRLLNENESLRDRLKTVVQSPLSDSEKQQLIRNTQRLHSSAPASIALPNNMDAEGTPCVTPDWDKQSSSSEVAVACLQDKIIQKGGMASSKHNYINPAFCQQSEFYSGTPPAANGRSNVSGSLVSIASTASTRTVTPKSKGGQLDVVTRRNEQLTRSYNRISSKIVNRQHSLASFDRRVPSSPGAKPLVNTRLLDRYGPPPPVGASGGSQQQLQQPAAASSLGNPNTTGSRYALVPVEEIPFSVVQKYSVVNETQLSLVAAAGQRRSDGRTPIASRSEEYLDRVGCDGDEGPMNGDVGDDEHDNHNLSDQFRSLPPMMTSHSTALDLHSGSRTLKNAFSSDFGSKSFILYDQRNNQRFEMVPTEEDEELVDDNQEIIQMHNGRAHRYAIIPSVADDEDETCLSNNDPGNGSGATGSTDEPTAIHRSPARRTASSLSVRHNHHQQQQQRGRETPQQQRAASSSGILKTPSKPAPPPPAQTTPKKNPATLKLHELLTTPQKPQQWRGTPQASSPFNITPATTPRRNAGAAAGGPAIMVSSTPKQAPQQVQPPPPTTAIISPRLNSDIYSEKPLPLDPEKAGASWDGSKSWQKMANASITIGAVSLMLILCGFMNSGLSLYMTAKLGREFYLDAGILAGFSAIALGILGFKSRQCDWLPNRNYMSGYVLVTVFSLLNCCAEVILMTMHPYPGTPLNDVTTGIILGLSALIILLISLGAITSRWCRAPPPDNRVDVMEETHYSTNEELQATLQELADLQSQILELQSDNERLVEEKDVIFQSLCRQTEKLEDSRTQIGTLQNLLLREPNPQDVTPTDREQKLVDLLKSAQDEREGLLVKQEELNGELNELKGALEERTGEVSRIKARVSLLESSLEAANAEQKDINAQLLESKEDASVKMIEISRLTTLLENARAKIDELEQDRAMGDKTDLEELLDAARKEKDQLETQVASLQEQVSISQCEVQKLKDQLARLNEECKVVRNNAKCVISDLEYKNETVTQEKQKMASDYQLLQESINELQVQNKCLLEDKAQLETLLSEMQKHLGETERKLMEKTEELNQETRLRKQEADEWDHFQSDLLMTVRVANDFKTEAQNAREKLALDNKALREKVRVLEQQIEQLNKQALVGRGNPDEVQLSYERLNILKQDLSASVESLNHFDRNVDEFSYRVQLLRKQMNGFSLDRQLNINTTTSSSSPVTSTSQIVQHVPVVRAEDDDSQQDTESDAPPPLPKTKPPKMVVRFADVSPQSDNDTSDTFGTSASDLDDFEPQQAEVLMPSTRKSTPFGGKLVVQTSETMSNSSSSSSIMGETTRHNVNRLTAKTVKDNWKLATPAFRPIAASRSSENLAQSSFALFKPVPRFASKSTQDLRSSRGSDHRRQRNSLGLADFGSGMFYSKSIDDLIMRDIDGMTAHHKAASNLSKFRKFRYERSISGSSLNNLAKLELEDQQHQNRSVGDEQQQEQHDPKVSSLTSLPTGKHVQSHSVEHIPARATNTLHNLEISESSNRLETIPRFGMKHELRGKPPQPLPRTDSEQSLVSGQQHKIVYVHDAESNQFVLEEELRERKMKSTPRPVTMPPNVRAPSKPLPKPNTKFVLNRSAEPFRSDVAAPLYANLTRPEKYTNDRKHAPLTFNNNLASKESQNSLITSVQQEMAVRRQQKSAIQRQDSRLSVKSLIESIENSAKQTKLSTDSRCSSSSSINSIPADGNPTLSTKHSTHVSDNSINNNNNNNNDNNGQAIGTNNVKSHTNGNNNDENDVLQIPVQAAATVPASLPAKSPLREQQQPTAGGNVANSNTKPNQSASADAMLLMKKSSLINNSNGCNTTINPAIISHKTMDYVRRNSYNDISERKDPLNALVKNGGSKRNALLKWCQNKAVGYRNIDITNFSSSWNDGLALCAIMHSYLPDRVPYDKLNQNDKRRNFSLAFAAAESVGIPTSLIKLDFAPASDGYGGADEANALVLPSKKRATKVKKDATVVTRILSKKQRKRLEKIVDQRKKKENRSSLIASLVQVQATKEELTGFRKLSEIQTKGLKQHFKEQKHGVTIVEKVRGTRANENGVAKIRSLVGSRRKRLALLRQQQPSGADDDDEGTAERNPNVVGLDESDDSSSSDDESDKFEEPTVEEKAKEVPKQKSVNKEEVKKEVTKEVPNKPKEQTKEPPNAEPAVPPAKQNQPVDRRPATYIHVERDAEVQAARLKLPILAEEQVIMETISENQITILAGETGSGKTTQIPQFLYEAGYGERGLIGITEPRRVAAISMSKRVAHEMNLPTDVVSYLIRYEGNVTDRTKIKFMTDGVLLKEIEVDFLLSKYSCVILDEAHERSVYTDILMGLLSRIVRLRAKRGTNPLRLIIMSATLRVCDFTENRKLFLDTPPVINIDSRQYPVTVHFSKTTPADYLREAFLKTVKIHTRLPEGGILIFLTGQKEVNTMVRKLRKMFPPVKSTDGKETSDAAAADDRPNEEDEEFDNILRGKKARKKASSAKKRKNPSLTIPRLPQIDLDAYELPHADDTEADLHEDDHSSDSELDEDGLGDGDDDDEANLLDGGEDLGISELKRNQPLWVLPLYSMLPPDKQQRIFKPPPDGSRLCVVATNVAETSLTIPDIKYVVDSGRQKTKLYDKTTGVTAFVVTFTSKASANQRAGRAGRVAPGHCYRLYSSAVFNDEFVDFAPPEVQQKPVDGLVLQMKCMGIDKVVNFPFPSPPDREQLIGAEQRLLQLEALEEITTRTTLKGGTGESRTQTITRVTELGRTMAAFPVAPRFGKILALSHQHALLPYAICLVAALSVQEVLEEVGLTEDDTSESSKLWRQKRKAWAGTGESLLLGDPMILLKAVGAAEHANSKGNLEAFCTENGIRLKAIKEIRKLRVQLTNEVNANLRDMSLTVDPDMPPPTVTQIRLLRQLLLIGMTDRIARKLPESEIKLKADVRRLRHAYNLPMIDEPVFLHAASVLRKELPEWVCFQEAFETTVSIGEAVQSKTFIRGITAIEPEWLPKFVPNVCNIVDVLEEPQPPAYNATTDTIECYVKATIGKTSWPLPAALVEMPRNMLRCKYLLKFFLSGMIFKKLKPFRKSLLSSPDSVLKQYSCSVPRIDAALKVLLANEVYNAARFSELWNVDSKFFLQEYREFLPVSCHDDVAKWWPPKK</sequence>
<evidence type="ECO:0000256" key="8">
    <source>
        <dbReference type="ARBA" id="ARBA00023054"/>
    </source>
</evidence>
<dbReference type="VEuPathDB" id="VectorBase:AALB008664"/>
<proteinExistence type="inferred from homology"/>
<dbReference type="InterPro" id="IPR001715">
    <property type="entry name" value="CH_dom"/>
</dbReference>
<feature type="compositionally biased region" description="Basic and acidic residues" evidence="11">
    <location>
        <begin position="2618"/>
        <end position="2658"/>
    </location>
</feature>
<evidence type="ECO:0000256" key="12">
    <source>
        <dbReference type="SAM" id="Phobius"/>
    </source>
</evidence>
<comment type="similarity">
    <text evidence="1">Belongs to the DEAD box helicase family. DEAH subfamily.</text>
</comment>
<dbReference type="SUPFAM" id="SSF47576">
    <property type="entry name" value="Calponin-homology domain, CH-domain"/>
    <property type="match status" value="1"/>
</dbReference>
<evidence type="ECO:0000256" key="7">
    <source>
        <dbReference type="ARBA" id="ARBA00022840"/>
    </source>
</evidence>
<feature type="compositionally biased region" description="Low complexity" evidence="11">
    <location>
        <begin position="2188"/>
        <end position="2201"/>
    </location>
</feature>
<dbReference type="Pfam" id="PF21010">
    <property type="entry name" value="HA2_C"/>
    <property type="match status" value="1"/>
</dbReference>
<feature type="compositionally biased region" description="Acidic residues" evidence="11">
    <location>
        <begin position="2603"/>
        <end position="2617"/>
    </location>
</feature>
<dbReference type="STRING" id="7167.A0A182FQ45"/>
<dbReference type="GO" id="GO:0003724">
    <property type="term" value="F:RNA helicase activity"/>
    <property type="evidence" value="ECO:0007669"/>
    <property type="project" value="UniProtKB-EC"/>
</dbReference>
<dbReference type="InterPro" id="IPR011545">
    <property type="entry name" value="DEAD/DEAH_box_helicase_dom"/>
</dbReference>
<dbReference type="VEuPathDB" id="VectorBase:AALB20_030253"/>
<dbReference type="Gene3D" id="1.20.120.1080">
    <property type="match status" value="1"/>
</dbReference>
<dbReference type="GO" id="GO:0000462">
    <property type="term" value="P:maturation of SSU-rRNA from tricistronic rRNA transcript (SSU-rRNA, 5.8S rRNA, LSU-rRNA)"/>
    <property type="evidence" value="ECO:0007669"/>
    <property type="project" value="TreeGrafter"/>
</dbReference>
<reference evidence="13 14" key="1">
    <citation type="journal article" date="2017" name="G3 (Bethesda)">
        <title>The Physical Genome Mapping of Anopheles albimanus Corrected Scaffold Misassemblies and Identified Interarm Rearrangements in Genus Anopheles.</title>
        <authorList>
            <person name="Artemov G.N."/>
            <person name="Peery A.N."/>
            <person name="Jiang X."/>
            <person name="Tu Z."/>
            <person name="Stegniy V.N."/>
            <person name="Sharakhova M.V."/>
            <person name="Sharakhov I.V."/>
        </authorList>
    </citation>
    <scope>NUCLEOTIDE SEQUENCE [LARGE SCALE GENOMIC DNA]</scope>
    <source>
        <strain evidence="13 14">ALBI9_A</strain>
    </source>
</reference>
<feature type="region of interest" description="Disordered" evidence="11">
    <location>
        <begin position="2940"/>
        <end position="2998"/>
    </location>
</feature>
<feature type="region of interest" description="Disordered" evidence="11">
    <location>
        <begin position="430"/>
        <end position="449"/>
    </location>
</feature>
<name>A0A182FQ45_ANOAL</name>
<feature type="region of interest" description="Disordered" evidence="11">
    <location>
        <begin position="1947"/>
        <end position="2007"/>
    </location>
</feature>
<keyword evidence="12" id="KW-1133">Transmembrane helix</keyword>
<dbReference type="Pfam" id="PF00271">
    <property type="entry name" value="Helicase_C"/>
    <property type="match status" value="1"/>
</dbReference>
<keyword evidence="6" id="KW-0347">Helicase</keyword>
<feature type="region of interest" description="Disordered" evidence="11">
    <location>
        <begin position="2276"/>
        <end position="2300"/>
    </location>
</feature>
<dbReference type="GO" id="GO:0005524">
    <property type="term" value="F:ATP binding"/>
    <property type="evidence" value="ECO:0007669"/>
    <property type="project" value="UniProtKB-KW"/>
</dbReference>
<dbReference type="SMART" id="SM00847">
    <property type="entry name" value="HA2"/>
    <property type="match status" value="1"/>
</dbReference>
<dbReference type="EC" id="3.6.4.13" evidence="3"/>
<feature type="compositionally biased region" description="Basic and acidic residues" evidence="11">
    <location>
        <begin position="2945"/>
        <end position="2959"/>
    </location>
</feature>
<evidence type="ECO:0000313" key="13">
    <source>
        <dbReference type="EnsemblMetazoa" id="AALB008664-PA"/>
    </source>
</evidence>
<feature type="compositionally biased region" description="Low complexity" evidence="11">
    <location>
        <begin position="711"/>
        <end position="726"/>
    </location>
</feature>
<feature type="region of interest" description="Disordered" evidence="11">
    <location>
        <begin position="130"/>
        <end position="260"/>
    </location>
</feature>
<dbReference type="FunFam" id="1.10.418.10:FF:000020">
    <property type="entry name" value="Cytospin-A isoform 1"/>
    <property type="match status" value="1"/>
</dbReference>
<feature type="region of interest" description="Disordered" evidence="11">
    <location>
        <begin position="310"/>
        <end position="373"/>
    </location>
</feature>
<keyword evidence="14" id="KW-1185">Reference proteome</keyword>
<dbReference type="EnsemblMetazoa" id="AALB008664-RA">
    <property type="protein sequence ID" value="AALB008664-PA"/>
    <property type="gene ID" value="AALB008664"/>
</dbReference>
<dbReference type="InterPro" id="IPR036872">
    <property type="entry name" value="CH_dom_sf"/>
</dbReference>
<evidence type="ECO:0000256" key="4">
    <source>
        <dbReference type="ARBA" id="ARBA00022741"/>
    </source>
</evidence>
<dbReference type="Pfam" id="PF23362">
    <property type="entry name" value="DHX37_C"/>
    <property type="match status" value="1"/>
</dbReference>
<dbReference type="SMART" id="SM00487">
    <property type="entry name" value="DEXDc"/>
    <property type="match status" value="1"/>
</dbReference>
<dbReference type="PROSITE" id="PS00690">
    <property type="entry name" value="DEAH_ATP_HELICASE"/>
    <property type="match status" value="1"/>
</dbReference>
<feature type="compositionally biased region" description="Low complexity" evidence="11">
    <location>
        <begin position="1019"/>
        <end position="1036"/>
    </location>
</feature>
<dbReference type="InterPro" id="IPR014001">
    <property type="entry name" value="Helicase_ATP-bd"/>
</dbReference>
<feature type="compositionally biased region" description="Basic and acidic residues" evidence="11">
    <location>
        <begin position="326"/>
        <end position="335"/>
    </location>
</feature>
<feature type="compositionally biased region" description="Polar residues" evidence="11">
    <location>
        <begin position="999"/>
        <end position="1017"/>
    </location>
</feature>
<feature type="transmembrane region" description="Helical" evidence="12">
    <location>
        <begin position="1130"/>
        <end position="1150"/>
    </location>
</feature>
<dbReference type="PANTHER" id="PTHR18934">
    <property type="entry name" value="ATP-DEPENDENT RNA HELICASE"/>
    <property type="match status" value="1"/>
</dbReference>
<feature type="transmembrane region" description="Helical" evidence="12">
    <location>
        <begin position="1162"/>
        <end position="1186"/>
    </location>
</feature>
<protein>
    <recommendedName>
        <fullName evidence="3">RNA helicase</fullName>
        <ecNumber evidence="3">3.6.4.13</ecNumber>
    </recommendedName>
</protein>
<dbReference type="SMART" id="SM00033">
    <property type="entry name" value="CH"/>
    <property type="match status" value="1"/>
</dbReference>
<comment type="catalytic activity">
    <reaction evidence="9">
        <text>ATP + H2O = ADP + phosphate + H(+)</text>
        <dbReference type="Rhea" id="RHEA:13065"/>
        <dbReference type="ChEBI" id="CHEBI:15377"/>
        <dbReference type="ChEBI" id="CHEBI:15378"/>
        <dbReference type="ChEBI" id="CHEBI:30616"/>
        <dbReference type="ChEBI" id="CHEBI:43474"/>
        <dbReference type="ChEBI" id="CHEBI:456216"/>
        <dbReference type="EC" id="3.6.4.13"/>
    </reaction>
</comment>
<dbReference type="InterPro" id="IPR056371">
    <property type="entry name" value="DHX37-like_C"/>
</dbReference>
<feature type="compositionally biased region" description="Basic and acidic residues" evidence="11">
    <location>
        <begin position="3014"/>
        <end position="3024"/>
    </location>
</feature>
<feature type="region of interest" description="Disordered" evidence="11">
    <location>
        <begin position="900"/>
        <end position="986"/>
    </location>
</feature>
<feature type="compositionally biased region" description="Polar residues" evidence="11">
    <location>
        <begin position="1991"/>
        <end position="2007"/>
    </location>
</feature>
<dbReference type="InterPro" id="IPR007502">
    <property type="entry name" value="Helicase-assoc_dom"/>
</dbReference>
<feature type="region of interest" description="Disordered" evidence="11">
    <location>
        <begin position="1863"/>
        <end position="1882"/>
    </location>
</feature>
<feature type="compositionally biased region" description="Basic residues" evidence="11">
    <location>
        <begin position="341"/>
        <end position="352"/>
    </location>
</feature>
<feature type="compositionally biased region" description="Polar residues" evidence="11">
    <location>
        <begin position="1746"/>
        <end position="1762"/>
    </location>
</feature>
<feature type="region of interest" description="Disordered" evidence="11">
    <location>
        <begin position="1745"/>
        <end position="1764"/>
    </location>
</feature>
<keyword evidence="12" id="KW-0812">Transmembrane</keyword>
<reference evidence="13" key="2">
    <citation type="submission" date="2022-08" db="UniProtKB">
        <authorList>
            <consortium name="EnsemblMetazoa"/>
        </authorList>
    </citation>
    <scope>IDENTIFICATION</scope>
    <source>
        <strain evidence="13">STECLA/ALBI9_A</strain>
    </source>
</reference>
<feature type="compositionally biased region" description="Basic residues" evidence="11">
    <location>
        <begin position="2972"/>
        <end position="2988"/>
    </location>
</feature>
<feature type="region of interest" description="Disordered" evidence="11">
    <location>
        <begin position="2181"/>
        <end position="2255"/>
    </location>
</feature>
<dbReference type="InterPro" id="IPR027417">
    <property type="entry name" value="P-loop_NTPase"/>
</dbReference>
<dbReference type="SUPFAM" id="SSF52540">
    <property type="entry name" value="P-loop containing nucleoside triphosphate hydrolases"/>
    <property type="match status" value="1"/>
</dbReference>
<feature type="coiled-coil region" evidence="10">
    <location>
        <begin position="451"/>
        <end position="523"/>
    </location>
</feature>
<feature type="coiled-coil region" evidence="10">
    <location>
        <begin position="1325"/>
        <end position="1624"/>
    </location>
</feature>
<accession>A0A182FQ45</accession>
<keyword evidence="8 10" id="KW-0175">Coiled coil</keyword>
<evidence type="ECO:0000313" key="14">
    <source>
        <dbReference type="Proteomes" id="UP000069272"/>
    </source>
</evidence>
<evidence type="ECO:0000256" key="2">
    <source>
        <dbReference type="ARBA" id="ARBA00009452"/>
    </source>
</evidence>
<feature type="compositionally biased region" description="Gly residues" evidence="11">
    <location>
        <begin position="248"/>
        <end position="260"/>
    </location>
</feature>
<evidence type="ECO:0000256" key="11">
    <source>
        <dbReference type="SAM" id="MobiDB-lite"/>
    </source>
</evidence>